<name>A0A0N1H552_9EURO</name>
<evidence type="ECO:0000313" key="4">
    <source>
        <dbReference type="Proteomes" id="UP000038010"/>
    </source>
</evidence>
<feature type="compositionally biased region" description="Basic and acidic residues" evidence="1">
    <location>
        <begin position="430"/>
        <end position="440"/>
    </location>
</feature>
<feature type="compositionally biased region" description="Basic and acidic residues" evidence="1">
    <location>
        <begin position="370"/>
        <end position="396"/>
    </location>
</feature>
<dbReference type="GeneID" id="28733429"/>
<dbReference type="Pfam" id="PF06991">
    <property type="entry name" value="MFAP1"/>
    <property type="match status" value="1"/>
</dbReference>
<feature type="region of interest" description="Disordered" evidence="1">
    <location>
        <begin position="359"/>
        <end position="483"/>
    </location>
</feature>
<comment type="caution">
    <text evidence="3">The sequence shown here is derived from an EMBL/GenBank/DDBJ whole genome shotgun (WGS) entry which is preliminary data.</text>
</comment>
<organism evidence="3 4">
    <name type="scientific">Cyphellophora attinorum</name>
    <dbReference type="NCBI Taxonomy" id="1664694"/>
    <lineage>
        <taxon>Eukaryota</taxon>
        <taxon>Fungi</taxon>
        <taxon>Dikarya</taxon>
        <taxon>Ascomycota</taxon>
        <taxon>Pezizomycotina</taxon>
        <taxon>Eurotiomycetes</taxon>
        <taxon>Chaetothyriomycetidae</taxon>
        <taxon>Chaetothyriales</taxon>
        <taxon>Cyphellophoraceae</taxon>
        <taxon>Cyphellophora</taxon>
    </lineage>
</organism>
<feature type="compositionally biased region" description="Acidic residues" evidence="1">
    <location>
        <begin position="110"/>
        <end position="126"/>
    </location>
</feature>
<feature type="region of interest" description="Disordered" evidence="1">
    <location>
        <begin position="1"/>
        <end position="216"/>
    </location>
</feature>
<gene>
    <name evidence="3" type="ORF">AB675_1645</name>
</gene>
<dbReference type="EMBL" id="LFJN01000034">
    <property type="protein sequence ID" value="KPI36033.1"/>
    <property type="molecule type" value="Genomic_DNA"/>
</dbReference>
<evidence type="ECO:0000256" key="1">
    <source>
        <dbReference type="SAM" id="MobiDB-lite"/>
    </source>
</evidence>
<feature type="compositionally biased region" description="Basic residues" evidence="1">
    <location>
        <begin position="414"/>
        <end position="424"/>
    </location>
</feature>
<dbReference type="Proteomes" id="UP000038010">
    <property type="component" value="Unassembled WGS sequence"/>
</dbReference>
<proteinExistence type="predicted"/>
<evidence type="ECO:0000313" key="3">
    <source>
        <dbReference type="EMBL" id="KPI36033.1"/>
    </source>
</evidence>
<feature type="domain" description="Micro-fibrillar-associated protein 1 C-terminal" evidence="2">
    <location>
        <begin position="203"/>
        <end position="351"/>
    </location>
</feature>
<accession>A0A0N1H552</accession>
<feature type="compositionally biased region" description="Acidic residues" evidence="1">
    <location>
        <begin position="64"/>
        <end position="80"/>
    </location>
</feature>
<protein>
    <submittedName>
        <fullName evidence="3">Microfibrillar-associated protein 1</fullName>
    </submittedName>
</protein>
<dbReference type="RefSeq" id="XP_017995996.1">
    <property type="nucleotide sequence ID" value="XM_018141549.1"/>
</dbReference>
<dbReference type="InterPro" id="IPR009730">
    <property type="entry name" value="MFAP1_C"/>
</dbReference>
<dbReference type="AlphaFoldDB" id="A0A0N1H552"/>
<dbReference type="PANTHER" id="PTHR15327">
    <property type="entry name" value="MICROFIBRIL-ASSOCIATED PROTEIN"/>
    <property type="match status" value="1"/>
</dbReference>
<feature type="compositionally biased region" description="Pro residues" evidence="1">
    <location>
        <begin position="144"/>
        <end position="160"/>
    </location>
</feature>
<evidence type="ECO:0000259" key="2">
    <source>
        <dbReference type="Pfam" id="PF06991"/>
    </source>
</evidence>
<feature type="region of interest" description="Disordered" evidence="1">
    <location>
        <begin position="251"/>
        <end position="279"/>
    </location>
</feature>
<feature type="compositionally biased region" description="Basic residues" evidence="1">
    <location>
        <begin position="441"/>
        <end position="462"/>
    </location>
</feature>
<feature type="compositionally biased region" description="Polar residues" evidence="1">
    <location>
        <begin position="1"/>
        <end position="11"/>
    </location>
</feature>
<dbReference type="OrthoDB" id="1111734at2759"/>
<dbReference type="STRING" id="1664694.A0A0N1H552"/>
<reference evidence="3 4" key="1">
    <citation type="submission" date="2015-06" db="EMBL/GenBank/DDBJ databases">
        <title>Draft genome of the ant-associated black yeast Phialophora attae CBS 131958.</title>
        <authorList>
            <person name="Moreno L.F."/>
            <person name="Stielow B.J."/>
            <person name="de Hoog S."/>
            <person name="Vicente V.A."/>
            <person name="Weiss V.A."/>
            <person name="de Vries M."/>
            <person name="Cruz L.M."/>
            <person name="Souza E.M."/>
        </authorList>
    </citation>
    <scope>NUCLEOTIDE SEQUENCE [LARGE SCALE GENOMIC DNA]</scope>
    <source>
        <strain evidence="3 4">CBS 131958</strain>
    </source>
</reference>
<keyword evidence="4" id="KW-1185">Reference proteome</keyword>
<feature type="compositionally biased region" description="Basic and acidic residues" evidence="1">
    <location>
        <begin position="463"/>
        <end position="483"/>
    </location>
</feature>
<sequence>MSSSKRMTAQPSRPVARYRPGKAIHEESSDEDESEKEQQAVPPTKTSAPRPQKQRPPPKTTTQEDSDEEGFVTDDDEDADGGAFLPSQYLTAAARPAATSQRPPPTAGDLESEAEPEEDSEEESGSDSDSSSVRLTALSTAKPLPIPTRQPQPLSQPPLQRPNSAKRFAPAASPKPTLPSPKRSTATRARALGRRAWDDDDPNLDPSALIDDTDDLDPAAEHAAWRLRELHRLKRDRDLLIAKEKEIEEVERRRNLSAAEREAEDRAHLDAQKSEKDGRAQAGFLARYHHKGAFFQDTADAEALRKRDLMGARFEDEVDKSALPEYMRIRDMNKLGKKGRTRYKDLREEDTGGFANDVRHWKGAMGAGGPRRDGGNDGMDYRSIDARFLPDDDRRQGGGPMSSGANNAPLGVRRPPRRRSRSTSRSRSPTRYDRDGDSYRARRRSSYSRSRSRSPPARRKRSASRDRYRDYEDGDKRRRVEAR</sequence>
<dbReference type="InterPro" id="IPR033194">
    <property type="entry name" value="MFAP1"/>
</dbReference>
<dbReference type="VEuPathDB" id="FungiDB:AB675_1645"/>